<dbReference type="Proteomes" id="UP000604046">
    <property type="component" value="Unassembled WGS sequence"/>
</dbReference>
<dbReference type="Gene3D" id="3.60.21.10">
    <property type="match status" value="2"/>
</dbReference>
<dbReference type="InterPro" id="IPR001763">
    <property type="entry name" value="Rhodanese-like_dom"/>
</dbReference>
<accession>A0A812VB03</accession>
<dbReference type="InterPro" id="IPR052963">
    <property type="entry name" value="Pantetheine_PDE"/>
</dbReference>
<dbReference type="GO" id="GO:0016787">
    <property type="term" value="F:hydrolase activity"/>
    <property type="evidence" value="ECO:0007669"/>
    <property type="project" value="InterPro"/>
</dbReference>
<dbReference type="InterPro" id="IPR029052">
    <property type="entry name" value="Metallo-depent_PP-like"/>
</dbReference>
<dbReference type="InterPro" id="IPR036873">
    <property type="entry name" value="Rhodanese-like_dom_sf"/>
</dbReference>
<keyword evidence="3" id="KW-1185">Reference proteome</keyword>
<organism evidence="2 3">
    <name type="scientific">Symbiodinium natans</name>
    <dbReference type="NCBI Taxonomy" id="878477"/>
    <lineage>
        <taxon>Eukaryota</taxon>
        <taxon>Sar</taxon>
        <taxon>Alveolata</taxon>
        <taxon>Dinophyceae</taxon>
        <taxon>Suessiales</taxon>
        <taxon>Symbiodiniaceae</taxon>
        <taxon>Symbiodinium</taxon>
    </lineage>
</organism>
<proteinExistence type="predicted"/>
<evidence type="ECO:0000313" key="2">
    <source>
        <dbReference type="EMBL" id="CAE7607267.1"/>
    </source>
</evidence>
<dbReference type="SUPFAM" id="SSF52821">
    <property type="entry name" value="Rhodanese/Cell cycle control phosphatase"/>
    <property type="match status" value="1"/>
</dbReference>
<reference evidence="2" key="1">
    <citation type="submission" date="2021-02" db="EMBL/GenBank/DDBJ databases">
        <authorList>
            <person name="Dougan E. K."/>
            <person name="Rhodes N."/>
            <person name="Thang M."/>
            <person name="Chan C."/>
        </authorList>
    </citation>
    <scope>NUCLEOTIDE SEQUENCE</scope>
</reference>
<dbReference type="EMBL" id="CAJNDS010002813">
    <property type="protein sequence ID" value="CAE7607267.1"/>
    <property type="molecule type" value="Genomic_DNA"/>
</dbReference>
<feature type="domain" description="Rhodanese" evidence="1">
    <location>
        <begin position="513"/>
        <end position="599"/>
    </location>
</feature>
<evidence type="ECO:0000259" key="1">
    <source>
        <dbReference type="PROSITE" id="PS50206"/>
    </source>
</evidence>
<comment type="caution">
    <text evidence="2">The sequence shown here is derived from an EMBL/GenBank/DDBJ whole genome shotgun (WGS) entry which is preliminary data.</text>
</comment>
<protein>
    <submittedName>
        <fullName evidence="2">Pacrg protein</fullName>
    </submittedName>
</protein>
<sequence length="600" mass="67148">MRGEWWQVLGGTDTGGILVRSGRSLHSEQLADRLSCGALVCEMELVGERLRYEKLTGHGPQQGWISTKLKDKTLVARARGDAGPLQQQPREVRIWAISDIHTDKAENMKWIQDLAPAEFRNDVLILAGDVANTFEVLKESILLLRERFGRVFFCPGNHDLWMQGWKGGDSMDKLHAILDFCKLHDIETTAGVIDTGQKRLLIVPLISWHHPQWDTEPELEEWSNVPTAEKTVADYWATRWPQPLHMEDGSVARALDELNDKRGGFAEAVSRKDEFDAVISFSHFVPQLELVPEKRYLIPACLTKAVGSSYLQERVAMLKPTVHVFGHTHFGYDIDISGTRYVQAALATPQERAFGGSIVALGTFPVLEAKPCKVWDSGHGWPERYRSSWSEYYRRYKRQAHVTSIVPSVCCNFYSPTAASKSGWIAGRMPIWLFGPLPHREYEAQMVLQEVRDSTGKDARDARGASVSHKAPLSARGEPQFVSADEAIRLHSQGEHTFVNVRSDAGTPGLLQIPDSIVLPHPRATESLASLPDDELLLLCEGLNARCGNMIVYGCRQDLKSAWDSAMLLAGYFRIWPTAMTLLEGGLEAWTEKGGELEPM</sequence>
<dbReference type="SUPFAM" id="SSF56300">
    <property type="entry name" value="Metallo-dependent phosphatases"/>
    <property type="match status" value="1"/>
</dbReference>
<dbReference type="PROSITE" id="PS50206">
    <property type="entry name" value="RHODANESE_3"/>
    <property type="match status" value="1"/>
</dbReference>
<dbReference type="OrthoDB" id="550558at2759"/>
<dbReference type="PANTHER" id="PTHR36492">
    <property type="match status" value="1"/>
</dbReference>
<gene>
    <name evidence="2" type="primary">Pacrg</name>
    <name evidence="2" type="ORF">SNAT2548_LOCUS34534</name>
</gene>
<dbReference type="CDD" id="cd00838">
    <property type="entry name" value="MPP_superfamily"/>
    <property type="match status" value="1"/>
</dbReference>
<dbReference type="Pfam" id="PF00149">
    <property type="entry name" value="Metallophos"/>
    <property type="match status" value="1"/>
</dbReference>
<name>A0A812VB03_9DINO</name>
<evidence type="ECO:0000313" key="3">
    <source>
        <dbReference type="Proteomes" id="UP000604046"/>
    </source>
</evidence>
<dbReference type="AlphaFoldDB" id="A0A812VB03"/>
<dbReference type="PANTHER" id="PTHR36492:SF2">
    <property type="entry name" value="[ACYL-CARRIER-PROTEIN] PHOSPHODIESTERASE PPTH"/>
    <property type="match status" value="1"/>
</dbReference>
<dbReference type="InterPro" id="IPR004843">
    <property type="entry name" value="Calcineurin-like_PHP"/>
</dbReference>